<organism evidence="2 3">
    <name type="scientific">Aegilops tauschii subsp. strangulata</name>
    <name type="common">Goatgrass</name>
    <dbReference type="NCBI Taxonomy" id="200361"/>
    <lineage>
        <taxon>Eukaryota</taxon>
        <taxon>Viridiplantae</taxon>
        <taxon>Streptophyta</taxon>
        <taxon>Embryophyta</taxon>
        <taxon>Tracheophyta</taxon>
        <taxon>Spermatophyta</taxon>
        <taxon>Magnoliopsida</taxon>
        <taxon>Liliopsida</taxon>
        <taxon>Poales</taxon>
        <taxon>Poaceae</taxon>
        <taxon>BOP clade</taxon>
        <taxon>Pooideae</taxon>
        <taxon>Triticodae</taxon>
        <taxon>Triticeae</taxon>
        <taxon>Triticinae</taxon>
        <taxon>Aegilops</taxon>
    </lineage>
</organism>
<dbReference type="AlphaFoldDB" id="A0A453NNW1"/>
<evidence type="ECO:0000313" key="2">
    <source>
        <dbReference type="EnsemblPlants" id="AET6Gv20432100.2"/>
    </source>
</evidence>
<reference evidence="2" key="4">
    <citation type="submission" date="2019-03" db="UniProtKB">
        <authorList>
            <consortium name="EnsemblPlants"/>
        </authorList>
    </citation>
    <scope>IDENTIFICATION</scope>
</reference>
<proteinExistence type="predicted"/>
<accession>A0A453NNW1</accession>
<name>A0A453NNW1_AEGTS</name>
<evidence type="ECO:0000256" key="1">
    <source>
        <dbReference type="SAM" id="MobiDB-lite"/>
    </source>
</evidence>
<sequence length="144" mass="14723">MQRHGAACSIACHHGAGVFVLPQVYDPRATHGQYDLASLSDMVAPYTDYNGGSGGAPRQRRREEDEAAGVEPRVGKAVAGEEAEAAGRAVVAGGAAPGGQPAAPRGAQPRARRARPRGPRERPAPGGGLRAAGEARRDGGGRGR</sequence>
<dbReference type="Gramene" id="AET6Gv20432100.2">
    <property type="protein sequence ID" value="AET6Gv20432100.2"/>
    <property type="gene ID" value="AET6Gv20432100"/>
</dbReference>
<reference evidence="3" key="2">
    <citation type="journal article" date="2017" name="Nat. Plants">
        <title>The Aegilops tauschii genome reveals multiple impacts of transposons.</title>
        <authorList>
            <person name="Zhao G."/>
            <person name="Zou C."/>
            <person name="Li K."/>
            <person name="Wang K."/>
            <person name="Li T."/>
            <person name="Gao L."/>
            <person name="Zhang X."/>
            <person name="Wang H."/>
            <person name="Yang Z."/>
            <person name="Liu X."/>
            <person name="Jiang W."/>
            <person name="Mao L."/>
            <person name="Kong X."/>
            <person name="Jiao Y."/>
            <person name="Jia J."/>
        </authorList>
    </citation>
    <scope>NUCLEOTIDE SEQUENCE [LARGE SCALE GENOMIC DNA]</scope>
    <source>
        <strain evidence="3">cv. AL8/78</strain>
    </source>
</reference>
<feature type="compositionally biased region" description="Basic and acidic residues" evidence="1">
    <location>
        <begin position="133"/>
        <end position="144"/>
    </location>
</feature>
<reference evidence="2" key="3">
    <citation type="journal article" date="2017" name="Nature">
        <title>Genome sequence of the progenitor of the wheat D genome Aegilops tauschii.</title>
        <authorList>
            <person name="Luo M.C."/>
            <person name="Gu Y.Q."/>
            <person name="Puiu D."/>
            <person name="Wang H."/>
            <person name="Twardziok S.O."/>
            <person name="Deal K.R."/>
            <person name="Huo N."/>
            <person name="Zhu T."/>
            <person name="Wang L."/>
            <person name="Wang Y."/>
            <person name="McGuire P.E."/>
            <person name="Liu S."/>
            <person name="Long H."/>
            <person name="Ramasamy R.K."/>
            <person name="Rodriguez J.C."/>
            <person name="Van S.L."/>
            <person name="Yuan L."/>
            <person name="Wang Z."/>
            <person name="Xia Z."/>
            <person name="Xiao L."/>
            <person name="Anderson O.D."/>
            <person name="Ouyang S."/>
            <person name="Liang Y."/>
            <person name="Zimin A.V."/>
            <person name="Pertea G."/>
            <person name="Qi P."/>
            <person name="Bennetzen J.L."/>
            <person name="Dai X."/>
            <person name="Dawson M.W."/>
            <person name="Muller H.G."/>
            <person name="Kugler K."/>
            <person name="Rivarola-Duarte L."/>
            <person name="Spannagl M."/>
            <person name="Mayer K.F.X."/>
            <person name="Lu F.H."/>
            <person name="Bevan M.W."/>
            <person name="Leroy P."/>
            <person name="Li P."/>
            <person name="You F.M."/>
            <person name="Sun Q."/>
            <person name="Liu Z."/>
            <person name="Lyons E."/>
            <person name="Wicker T."/>
            <person name="Salzberg S.L."/>
            <person name="Devos K.M."/>
            <person name="Dvorak J."/>
        </authorList>
    </citation>
    <scope>NUCLEOTIDE SEQUENCE [LARGE SCALE GENOMIC DNA]</scope>
    <source>
        <strain evidence="2">cv. AL8/78</strain>
    </source>
</reference>
<feature type="compositionally biased region" description="Low complexity" evidence="1">
    <location>
        <begin position="75"/>
        <end position="109"/>
    </location>
</feature>
<protein>
    <submittedName>
        <fullName evidence="2">Uncharacterized protein</fullName>
    </submittedName>
</protein>
<feature type="region of interest" description="Disordered" evidence="1">
    <location>
        <begin position="44"/>
        <end position="144"/>
    </location>
</feature>
<evidence type="ECO:0000313" key="3">
    <source>
        <dbReference type="Proteomes" id="UP000015105"/>
    </source>
</evidence>
<reference evidence="2" key="5">
    <citation type="journal article" date="2021" name="G3 (Bethesda)">
        <title>Aegilops tauschii genome assembly Aet v5.0 features greater sequence contiguity and improved annotation.</title>
        <authorList>
            <person name="Wang L."/>
            <person name="Zhu T."/>
            <person name="Rodriguez J.C."/>
            <person name="Deal K.R."/>
            <person name="Dubcovsky J."/>
            <person name="McGuire P.E."/>
            <person name="Lux T."/>
            <person name="Spannagl M."/>
            <person name="Mayer K.F.X."/>
            <person name="Baldrich P."/>
            <person name="Meyers B.C."/>
            <person name="Huo N."/>
            <person name="Gu Y.Q."/>
            <person name="Zhou H."/>
            <person name="Devos K.M."/>
            <person name="Bennetzen J.L."/>
            <person name="Unver T."/>
            <person name="Budak H."/>
            <person name="Gulick P.J."/>
            <person name="Galiba G."/>
            <person name="Kalapos B."/>
            <person name="Nelson D.R."/>
            <person name="Li P."/>
            <person name="You F.M."/>
            <person name="Luo M.C."/>
            <person name="Dvorak J."/>
        </authorList>
    </citation>
    <scope>NUCLEOTIDE SEQUENCE [LARGE SCALE GENOMIC DNA]</scope>
    <source>
        <strain evidence="2">cv. AL8/78</strain>
    </source>
</reference>
<reference evidence="3" key="1">
    <citation type="journal article" date="2014" name="Science">
        <title>Ancient hybridizations among the ancestral genomes of bread wheat.</title>
        <authorList>
            <consortium name="International Wheat Genome Sequencing Consortium,"/>
            <person name="Marcussen T."/>
            <person name="Sandve S.R."/>
            <person name="Heier L."/>
            <person name="Spannagl M."/>
            <person name="Pfeifer M."/>
            <person name="Jakobsen K.S."/>
            <person name="Wulff B.B."/>
            <person name="Steuernagel B."/>
            <person name="Mayer K.F."/>
            <person name="Olsen O.A."/>
        </authorList>
    </citation>
    <scope>NUCLEOTIDE SEQUENCE [LARGE SCALE GENOMIC DNA]</scope>
    <source>
        <strain evidence="3">cv. AL8/78</strain>
    </source>
</reference>
<dbReference type="Proteomes" id="UP000015105">
    <property type="component" value="Chromosome 6D"/>
</dbReference>
<keyword evidence="3" id="KW-1185">Reference proteome</keyword>
<dbReference type="EnsemblPlants" id="AET6Gv20432100.2">
    <property type="protein sequence ID" value="AET6Gv20432100.2"/>
    <property type="gene ID" value="AET6Gv20432100"/>
</dbReference>